<sequence>MPLYSVRTQKCIPTTCCTVHNWIRMHDDNDDQFREYSQENMVIRQRQRASGSSSQNPVEIDITRGQPRPMSNVRDWIAKQIWASMNQSE</sequence>
<gene>
    <name evidence="1" type="ORF">RHMOL_Rhmol08G0150400</name>
</gene>
<reference evidence="1" key="1">
    <citation type="submission" date="2022-02" db="EMBL/GenBank/DDBJ databases">
        <title>Plant Genome Project.</title>
        <authorList>
            <person name="Zhang R.-G."/>
        </authorList>
    </citation>
    <scope>NUCLEOTIDE SEQUENCE</scope>
    <source>
        <strain evidence="1">AT1</strain>
    </source>
</reference>
<accession>A0ACC0MPW8</accession>
<protein>
    <submittedName>
        <fullName evidence="1">Uncharacterized protein</fullName>
    </submittedName>
</protein>
<organism evidence="1 2">
    <name type="scientific">Rhododendron molle</name>
    <name type="common">Chinese azalea</name>
    <name type="synonym">Azalea mollis</name>
    <dbReference type="NCBI Taxonomy" id="49168"/>
    <lineage>
        <taxon>Eukaryota</taxon>
        <taxon>Viridiplantae</taxon>
        <taxon>Streptophyta</taxon>
        <taxon>Embryophyta</taxon>
        <taxon>Tracheophyta</taxon>
        <taxon>Spermatophyta</taxon>
        <taxon>Magnoliopsida</taxon>
        <taxon>eudicotyledons</taxon>
        <taxon>Gunneridae</taxon>
        <taxon>Pentapetalae</taxon>
        <taxon>asterids</taxon>
        <taxon>Ericales</taxon>
        <taxon>Ericaceae</taxon>
        <taxon>Ericoideae</taxon>
        <taxon>Rhodoreae</taxon>
        <taxon>Rhododendron</taxon>
    </lineage>
</organism>
<evidence type="ECO:0000313" key="1">
    <source>
        <dbReference type="EMBL" id="KAI8542604.1"/>
    </source>
</evidence>
<evidence type="ECO:0000313" key="2">
    <source>
        <dbReference type="Proteomes" id="UP001062846"/>
    </source>
</evidence>
<name>A0ACC0MPW8_RHOML</name>
<keyword evidence="2" id="KW-1185">Reference proteome</keyword>
<dbReference type="Proteomes" id="UP001062846">
    <property type="component" value="Chromosome 8"/>
</dbReference>
<comment type="caution">
    <text evidence="1">The sequence shown here is derived from an EMBL/GenBank/DDBJ whole genome shotgun (WGS) entry which is preliminary data.</text>
</comment>
<proteinExistence type="predicted"/>
<dbReference type="EMBL" id="CM046395">
    <property type="protein sequence ID" value="KAI8542604.1"/>
    <property type="molecule type" value="Genomic_DNA"/>
</dbReference>